<organism evidence="2 3">
    <name type="scientific">Austropuccinia psidii MF-1</name>
    <dbReference type="NCBI Taxonomy" id="1389203"/>
    <lineage>
        <taxon>Eukaryota</taxon>
        <taxon>Fungi</taxon>
        <taxon>Dikarya</taxon>
        <taxon>Basidiomycota</taxon>
        <taxon>Pucciniomycotina</taxon>
        <taxon>Pucciniomycetes</taxon>
        <taxon>Pucciniales</taxon>
        <taxon>Sphaerophragmiaceae</taxon>
        <taxon>Austropuccinia</taxon>
    </lineage>
</organism>
<protein>
    <submittedName>
        <fullName evidence="2">Uncharacterized protein</fullName>
    </submittedName>
</protein>
<feature type="compositionally biased region" description="Basic and acidic residues" evidence="1">
    <location>
        <begin position="201"/>
        <end position="211"/>
    </location>
</feature>
<evidence type="ECO:0000313" key="2">
    <source>
        <dbReference type="EMBL" id="MBW0511594.1"/>
    </source>
</evidence>
<gene>
    <name evidence="2" type="ORF">O181_051309</name>
</gene>
<keyword evidence="3" id="KW-1185">Reference proteome</keyword>
<name>A0A9Q3DYH3_9BASI</name>
<comment type="caution">
    <text evidence="2">The sequence shown here is derived from an EMBL/GenBank/DDBJ whole genome shotgun (WGS) entry which is preliminary data.</text>
</comment>
<evidence type="ECO:0000313" key="3">
    <source>
        <dbReference type="Proteomes" id="UP000765509"/>
    </source>
</evidence>
<dbReference type="AlphaFoldDB" id="A0A9Q3DYH3"/>
<evidence type="ECO:0000256" key="1">
    <source>
        <dbReference type="SAM" id="MobiDB-lite"/>
    </source>
</evidence>
<sequence>MLIGLRFPRASISTTIQIKCSATEHFSYDPNADLSNGMTQAHAVFTCHTAAQAFVQTLSPSHTASMLAAVTGDQTCHVPSCMGHLWIAPTMHIQQFSHKSPPRKSGGYLMKKGDLTESEIQSIEILSQNSCVPLPHKGISLLICLASILHGTQWSEDLFPGKLPKFHLISTFDSSELTVPTFVEPSRADEPPIPGLSPSFKPHEDVPTPKPKPEVALTKSIEEPFGKSQIHFFYSSQLFLTFPSTISSLLHSTPLHHHHRRYACWIPPPLSPSPHVHPHSTPALRAPPPPPLIPTMMLARNLPTYD</sequence>
<proteinExistence type="predicted"/>
<accession>A0A9Q3DYH3</accession>
<dbReference type="Proteomes" id="UP000765509">
    <property type="component" value="Unassembled WGS sequence"/>
</dbReference>
<reference evidence="2" key="1">
    <citation type="submission" date="2021-03" db="EMBL/GenBank/DDBJ databases">
        <title>Draft genome sequence of rust myrtle Austropuccinia psidii MF-1, a brazilian biotype.</title>
        <authorList>
            <person name="Quecine M.C."/>
            <person name="Pachon D.M.R."/>
            <person name="Bonatelli M.L."/>
            <person name="Correr F.H."/>
            <person name="Franceschini L.M."/>
            <person name="Leite T.F."/>
            <person name="Margarido G.R.A."/>
            <person name="Almeida C.A."/>
            <person name="Ferrarezi J.A."/>
            <person name="Labate C.A."/>
        </authorList>
    </citation>
    <scope>NUCLEOTIDE SEQUENCE</scope>
    <source>
        <strain evidence="2">MF-1</strain>
    </source>
</reference>
<dbReference type="EMBL" id="AVOT02022273">
    <property type="protein sequence ID" value="MBW0511594.1"/>
    <property type="molecule type" value="Genomic_DNA"/>
</dbReference>
<feature type="region of interest" description="Disordered" evidence="1">
    <location>
        <begin position="184"/>
        <end position="211"/>
    </location>
</feature>